<dbReference type="Proteomes" id="UP000038010">
    <property type="component" value="Unassembled WGS sequence"/>
</dbReference>
<dbReference type="AlphaFoldDB" id="A0A0N0NLJ1"/>
<dbReference type="InterPro" id="IPR019591">
    <property type="entry name" value="Mrp/NBP35_ATP-bd"/>
</dbReference>
<keyword evidence="5" id="KW-0411">Iron-sulfur</keyword>
<evidence type="ECO:0000256" key="2">
    <source>
        <dbReference type="ARBA" id="ARBA00022741"/>
    </source>
</evidence>
<comment type="caution">
    <text evidence="8">The sequence shown here is derived from an EMBL/GenBank/DDBJ whole genome shotgun (WGS) entry which is preliminary data.</text>
</comment>
<dbReference type="VEuPathDB" id="FungiDB:AB675_4967"/>
<feature type="region of interest" description="Disordered" evidence="7">
    <location>
        <begin position="440"/>
        <end position="473"/>
    </location>
</feature>
<gene>
    <name evidence="8" type="ORF">AB675_4967</name>
</gene>
<dbReference type="Pfam" id="PF10609">
    <property type="entry name" value="ParA"/>
    <property type="match status" value="1"/>
</dbReference>
<dbReference type="OrthoDB" id="1741334at2759"/>
<dbReference type="GeneID" id="28737022"/>
<feature type="compositionally biased region" description="Pro residues" evidence="7">
    <location>
        <begin position="453"/>
        <end position="471"/>
    </location>
</feature>
<feature type="compositionally biased region" description="Low complexity" evidence="7">
    <location>
        <begin position="442"/>
        <end position="452"/>
    </location>
</feature>
<organism evidence="8 9">
    <name type="scientific">Cyphellophora attinorum</name>
    <dbReference type="NCBI Taxonomy" id="1664694"/>
    <lineage>
        <taxon>Eukaryota</taxon>
        <taxon>Fungi</taxon>
        <taxon>Dikarya</taxon>
        <taxon>Ascomycota</taxon>
        <taxon>Pezizomycotina</taxon>
        <taxon>Eurotiomycetes</taxon>
        <taxon>Chaetothyriomycetidae</taxon>
        <taxon>Chaetothyriales</taxon>
        <taxon>Cyphellophoraceae</taxon>
        <taxon>Cyphellophora</taxon>
    </lineage>
</organism>
<dbReference type="CDD" id="cd02037">
    <property type="entry name" value="Mrp_NBP35"/>
    <property type="match status" value="1"/>
</dbReference>
<dbReference type="HAMAP" id="MF_02040">
    <property type="entry name" value="Mrp_NBP35"/>
    <property type="match status" value="1"/>
</dbReference>
<accession>A0A0N0NLJ1</accession>
<feature type="region of interest" description="Disordered" evidence="7">
    <location>
        <begin position="285"/>
        <end position="331"/>
    </location>
</feature>
<comment type="similarity">
    <text evidence="6">Belongs to the Mrp/NBP35 ATP-binding proteins family.</text>
</comment>
<feature type="compositionally biased region" description="Polar residues" evidence="7">
    <location>
        <begin position="118"/>
        <end position="127"/>
    </location>
</feature>
<evidence type="ECO:0000256" key="3">
    <source>
        <dbReference type="ARBA" id="ARBA00022840"/>
    </source>
</evidence>
<evidence type="ECO:0000313" key="9">
    <source>
        <dbReference type="Proteomes" id="UP000038010"/>
    </source>
</evidence>
<sequence>MYRNTATVASGNIVPAASLKPPSENETSIADMLARKRQQIDLEIDEFRCLKEREFQDFERNLRKQRRGRRRGSGSKDAQKDLRPGALGLLNLPVKQQQTNGVSRQQTDKDVVPRAVSKPTTGVQKDTITAELPPTPLKSKFDLPKPPRSPQPASLSPVRNGDKKGEAPSSARRPPLSPLSPPNEKTADGFAGVFTPAYLPLLDSRPSAAPVSPKSGSPPSHGSLSLSLPDSASHNSATPMQRSNRSHTEPIIPSTSLPSALRTASGTAVRKRKHVTFQLADSAIVEPSSSYEEMPSPSPKDERGMNGSLDEASPSDEDIPAPRHGLAWHSRNSPADLTTAIEGGGAGGFFELDEELSSPGLDAGKPFIQDFDDDTSSPVGTRRGEKNGKWTASDGDESLQKYEYSGSVPIDIQQYHHLGSTRGMRTARFLSSCARLNSHENPLNLPRSSSSSAPPPPRSRLPPRGTLPPRRPIQNVRKVIAVSSAKGGVGKSTLAVNLALAFSRAQLRTGILDTDIFGPSIPTLLGLDGKDVGLPDVTREGKLVPLRSWGLGSMSMGYLLGKKSNEDSTKEEGDGDGPLAWRGLMVQKALQQLLHEVQWAGGIGSAVPELDVLVLDLPPGTGDVQLTIAQQVVLDGVVIVSTPQDVALKDAVRGVGLFQKMNIPVLGLVRNMDLFVCPKCGEETKIFAHQSHDGMQGALQDRMRQMGVEALGHIPLDPQICYDADQGKPTIVAEEGRGKRVNSRFYEEIARQVACKVGLEWKGKG</sequence>
<feature type="compositionally biased region" description="Polar residues" evidence="7">
    <location>
        <begin position="94"/>
        <end position="105"/>
    </location>
</feature>
<dbReference type="GO" id="GO:0005739">
    <property type="term" value="C:mitochondrion"/>
    <property type="evidence" value="ECO:0007669"/>
    <property type="project" value="TreeGrafter"/>
</dbReference>
<feature type="compositionally biased region" description="Low complexity" evidence="7">
    <location>
        <begin position="206"/>
        <end position="231"/>
    </location>
</feature>
<dbReference type="RefSeq" id="XP_017999201.1">
    <property type="nucleotide sequence ID" value="XM_018145142.1"/>
</dbReference>
<keyword evidence="3" id="KW-0067">ATP-binding</keyword>
<proteinExistence type="inferred from homology"/>
<feature type="compositionally biased region" description="Low complexity" evidence="7">
    <location>
        <begin position="286"/>
        <end position="295"/>
    </location>
</feature>
<dbReference type="GO" id="GO:0051539">
    <property type="term" value="F:4 iron, 4 sulfur cluster binding"/>
    <property type="evidence" value="ECO:0007669"/>
    <property type="project" value="TreeGrafter"/>
</dbReference>
<dbReference type="FunFam" id="3.40.50.300:FF:001278">
    <property type="entry name" value="Iron-sulfur cluster carrier protein"/>
    <property type="match status" value="1"/>
</dbReference>
<dbReference type="InterPro" id="IPR027417">
    <property type="entry name" value="P-loop_NTPase"/>
</dbReference>
<dbReference type="PANTHER" id="PTHR42961">
    <property type="entry name" value="IRON-SULFUR PROTEIN NUBPL"/>
    <property type="match status" value="1"/>
</dbReference>
<evidence type="ECO:0000256" key="1">
    <source>
        <dbReference type="ARBA" id="ARBA00022723"/>
    </source>
</evidence>
<keyword evidence="9" id="KW-1185">Reference proteome</keyword>
<feature type="compositionally biased region" description="Polar residues" evidence="7">
    <location>
        <begin position="232"/>
        <end position="243"/>
    </location>
</feature>
<dbReference type="GO" id="GO:0032981">
    <property type="term" value="P:mitochondrial respiratory chain complex I assembly"/>
    <property type="evidence" value="ECO:0007669"/>
    <property type="project" value="TreeGrafter"/>
</dbReference>
<dbReference type="EMBL" id="LFJN01000015">
    <property type="protein sequence ID" value="KPI39238.1"/>
    <property type="molecule type" value="Genomic_DNA"/>
</dbReference>
<keyword evidence="4" id="KW-0408">Iron</keyword>
<dbReference type="InterPro" id="IPR044304">
    <property type="entry name" value="NUBPL-like"/>
</dbReference>
<dbReference type="Gene3D" id="3.40.50.300">
    <property type="entry name" value="P-loop containing nucleotide triphosphate hydrolases"/>
    <property type="match status" value="1"/>
</dbReference>
<reference evidence="8 9" key="1">
    <citation type="submission" date="2015-06" db="EMBL/GenBank/DDBJ databases">
        <title>Draft genome of the ant-associated black yeast Phialophora attae CBS 131958.</title>
        <authorList>
            <person name="Moreno L.F."/>
            <person name="Stielow B.J."/>
            <person name="de Hoog S."/>
            <person name="Vicente V.A."/>
            <person name="Weiss V.A."/>
            <person name="de Vries M."/>
            <person name="Cruz L.M."/>
            <person name="Souza E.M."/>
        </authorList>
    </citation>
    <scope>NUCLEOTIDE SEQUENCE [LARGE SCALE GENOMIC DNA]</scope>
    <source>
        <strain evidence="8 9">CBS 131958</strain>
    </source>
</reference>
<evidence type="ECO:0000256" key="5">
    <source>
        <dbReference type="ARBA" id="ARBA00023014"/>
    </source>
</evidence>
<dbReference type="InterPro" id="IPR033756">
    <property type="entry name" value="YlxH/NBP35"/>
</dbReference>
<feature type="compositionally biased region" description="Basic residues" evidence="7">
    <location>
        <begin position="64"/>
        <end position="73"/>
    </location>
</feature>
<name>A0A0N0NLJ1_9EURO</name>
<evidence type="ECO:0000313" key="8">
    <source>
        <dbReference type="EMBL" id="KPI39238.1"/>
    </source>
</evidence>
<evidence type="ECO:0000256" key="6">
    <source>
        <dbReference type="ARBA" id="ARBA00024036"/>
    </source>
</evidence>
<feature type="region of interest" description="Disordered" evidence="7">
    <location>
        <begin position="356"/>
        <end position="394"/>
    </location>
</feature>
<feature type="compositionally biased region" description="Polar residues" evidence="7">
    <location>
        <begin position="253"/>
        <end position="266"/>
    </location>
</feature>
<dbReference type="GO" id="GO:0140663">
    <property type="term" value="F:ATP-dependent FeS chaperone activity"/>
    <property type="evidence" value="ECO:0007669"/>
    <property type="project" value="InterPro"/>
</dbReference>
<dbReference type="GO" id="GO:0046872">
    <property type="term" value="F:metal ion binding"/>
    <property type="evidence" value="ECO:0007669"/>
    <property type="project" value="UniProtKB-KW"/>
</dbReference>
<keyword evidence="2" id="KW-0547">Nucleotide-binding</keyword>
<dbReference type="PANTHER" id="PTHR42961:SF2">
    <property type="entry name" value="IRON-SULFUR PROTEIN NUBPL"/>
    <property type="match status" value="1"/>
</dbReference>
<dbReference type="STRING" id="1664694.A0A0N0NLJ1"/>
<dbReference type="SUPFAM" id="SSF52540">
    <property type="entry name" value="P-loop containing nucleoside triphosphate hydrolases"/>
    <property type="match status" value="1"/>
</dbReference>
<dbReference type="GO" id="GO:0005524">
    <property type="term" value="F:ATP binding"/>
    <property type="evidence" value="ECO:0007669"/>
    <property type="project" value="UniProtKB-KW"/>
</dbReference>
<evidence type="ECO:0000256" key="7">
    <source>
        <dbReference type="SAM" id="MobiDB-lite"/>
    </source>
</evidence>
<protein>
    <submittedName>
        <fullName evidence="8">Iron-sulfur protein IND1</fullName>
    </submittedName>
</protein>
<evidence type="ECO:0000256" key="4">
    <source>
        <dbReference type="ARBA" id="ARBA00023004"/>
    </source>
</evidence>
<keyword evidence="1" id="KW-0479">Metal-binding</keyword>
<feature type="region of interest" description="Disordered" evidence="7">
    <location>
        <begin position="64"/>
        <end position="272"/>
    </location>
</feature>
<dbReference type="GO" id="GO:0016226">
    <property type="term" value="P:iron-sulfur cluster assembly"/>
    <property type="evidence" value="ECO:0007669"/>
    <property type="project" value="InterPro"/>
</dbReference>